<accession>A0A644VKJ2</accession>
<dbReference type="AlphaFoldDB" id="A0A644VKJ2"/>
<dbReference type="EMBL" id="VSSQ01000336">
    <property type="protein sequence ID" value="MPL91710.1"/>
    <property type="molecule type" value="Genomic_DNA"/>
</dbReference>
<proteinExistence type="predicted"/>
<sequence>MGLDINDIVQIYTNKLGEKEKENVLLQAQIIQLNKLIEIQNEKIQGLETKSEPEMVQ</sequence>
<name>A0A644VKJ2_9ZZZZ</name>
<evidence type="ECO:0000313" key="1">
    <source>
        <dbReference type="EMBL" id="MPL91710.1"/>
    </source>
</evidence>
<comment type="caution">
    <text evidence="1">The sequence shown here is derived from an EMBL/GenBank/DDBJ whole genome shotgun (WGS) entry which is preliminary data.</text>
</comment>
<reference evidence="1" key="1">
    <citation type="submission" date="2019-08" db="EMBL/GenBank/DDBJ databases">
        <authorList>
            <person name="Kucharzyk K."/>
            <person name="Murdoch R.W."/>
            <person name="Higgins S."/>
            <person name="Loffler F."/>
        </authorList>
    </citation>
    <scope>NUCLEOTIDE SEQUENCE</scope>
</reference>
<gene>
    <name evidence="1" type="ORF">SDC9_37786</name>
</gene>
<protein>
    <submittedName>
        <fullName evidence="1">Uncharacterized protein</fullName>
    </submittedName>
</protein>
<organism evidence="1">
    <name type="scientific">bioreactor metagenome</name>
    <dbReference type="NCBI Taxonomy" id="1076179"/>
    <lineage>
        <taxon>unclassified sequences</taxon>
        <taxon>metagenomes</taxon>
        <taxon>ecological metagenomes</taxon>
    </lineage>
</organism>